<proteinExistence type="predicted"/>
<dbReference type="Proteomes" id="UP000188533">
    <property type="component" value="Unassembled WGS sequence"/>
</dbReference>
<organism evidence="2 3">
    <name type="scientific">Lentinula edodes</name>
    <name type="common">Shiitake mushroom</name>
    <name type="synonym">Lentinus edodes</name>
    <dbReference type="NCBI Taxonomy" id="5353"/>
    <lineage>
        <taxon>Eukaryota</taxon>
        <taxon>Fungi</taxon>
        <taxon>Dikarya</taxon>
        <taxon>Basidiomycota</taxon>
        <taxon>Agaricomycotina</taxon>
        <taxon>Agaricomycetes</taxon>
        <taxon>Agaricomycetidae</taxon>
        <taxon>Agaricales</taxon>
        <taxon>Marasmiineae</taxon>
        <taxon>Omphalotaceae</taxon>
        <taxon>Lentinula</taxon>
    </lineage>
</organism>
<keyword evidence="1" id="KW-0732">Signal</keyword>
<evidence type="ECO:0000313" key="3">
    <source>
        <dbReference type="Proteomes" id="UP000188533"/>
    </source>
</evidence>
<sequence>MGRCPLRPILLLLVLLQTFTFVVSFNIRVPQTSATIFVPITVTWSLSNGDPTSFGLMEKDVDDGTIGSVVAVNAGSSSVGNAELTFVKAGQYVIQGILQLSLAPGETPEPTGGAPQIGVVENTSLINNPQPSSTSSAPVVTTTSFSTSQISKSFALPSRTSMTTASNTFSSQITSTETTGITLPSLFSSSASDPLGITSSSDLTTLPMLPTSSHHDPKFIAICNIIEQQ</sequence>
<evidence type="ECO:0000256" key="1">
    <source>
        <dbReference type="SAM" id="SignalP"/>
    </source>
</evidence>
<protein>
    <submittedName>
        <fullName evidence="2">Uncharacterized protein</fullName>
    </submittedName>
</protein>
<dbReference type="EMBL" id="BDGU01001119">
    <property type="protein sequence ID" value="GAW09541.1"/>
    <property type="molecule type" value="Genomic_DNA"/>
</dbReference>
<comment type="caution">
    <text evidence="2">The sequence shown here is derived from an EMBL/GenBank/DDBJ whole genome shotgun (WGS) entry which is preliminary data.</text>
</comment>
<feature type="signal peptide" evidence="1">
    <location>
        <begin position="1"/>
        <end position="24"/>
    </location>
</feature>
<accession>A0A1Q3EQR0</accession>
<gene>
    <name evidence="2" type="ORF">LENED_011702</name>
</gene>
<dbReference type="AlphaFoldDB" id="A0A1Q3EQR0"/>
<name>A0A1Q3EQR0_LENED</name>
<reference evidence="2 3" key="2">
    <citation type="submission" date="2017-02" db="EMBL/GenBank/DDBJ databases">
        <title>A genome survey and senescence transcriptome analysis in Lentinula edodes.</title>
        <authorList>
            <person name="Sakamoto Y."/>
            <person name="Nakade K."/>
            <person name="Sato S."/>
            <person name="Yoshida Y."/>
            <person name="Miyazaki K."/>
            <person name="Natsume S."/>
            <person name="Konno N."/>
        </authorList>
    </citation>
    <scope>NUCLEOTIDE SEQUENCE [LARGE SCALE GENOMIC DNA]</scope>
    <source>
        <strain evidence="2 3">NBRC 111202</strain>
    </source>
</reference>
<reference evidence="2 3" key="1">
    <citation type="submission" date="2016-08" db="EMBL/GenBank/DDBJ databases">
        <authorList>
            <consortium name="Lentinula edodes genome sequencing consortium"/>
            <person name="Sakamoto Y."/>
            <person name="Nakade K."/>
            <person name="Sato S."/>
            <person name="Yoshida Y."/>
            <person name="Miyazaki K."/>
            <person name="Natsume S."/>
            <person name="Konno N."/>
        </authorList>
    </citation>
    <scope>NUCLEOTIDE SEQUENCE [LARGE SCALE GENOMIC DNA]</scope>
    <source>
        <strain evidence="2 3">NBRC 111202</strain>
    </source>
</reference>
<keyword evidence="3" id="KW-1185">Reference proteome</keyword>
<feature type="chain" id="PRO_5013202076" evidence="1">
    <location>
        <begin position="25"/>
        <end position="229"/>
    </location>
</feature>
<evidence type="ECO:0000313" key="2">
    <source>
        <dbReference type="EMBL" id="GAW09541.1"/>
    </source>
</evidence>